<dbReference type="GO" id="GO:0005737">
    <property type="term" value="C:cytoplasm"/>
    <property type="evidence" value="ECO:0007669"/>
    <property type="project" value="UniProtKB-ARBA"/>
</dbReference>
<feature type="region of interest" description="Disordered" evidence="1">
    <location>
        <begin position="1062"/>
        <end position="1099"/>
    </location>
</feature>
<evidence type="ECO:0000256" key="2">
    <source>
        <dbReference type="SAM" id="Phobius"/>
    </source>
</evidence>
<dbReference type="GO" id="GO:0008289">
    <property type="term" value="F:lipid binding"/>
    <property type="evidence" value="ECO:0007669"/>
    <property type="project" value="InterPro"/>
</dbReference>
<keyword evidence="2" id="KW-0812">Transmembrane</keyword>
<dbReference type="PANTHER" id="PTHR19308:SF14">
    <property type="entry name" value="START DOMAIN-CONTAINING PROTEIN"/>
    <property type="match status" value="1"/>
</dbReference>
<sequence>MTRVTVYYQWHTLLDTINIMHHIIQLNTLPYISLCDNLYVNSIVYSDHPTCHLHYTFTQPPPYLSPPLNIKHKWHHAGSWSQERSLFTHFQPRPSTSYPDRRSDSSFLNDLDEEKERDQASIKELKIKMHDVYKISISLLDHDDSSGLSDKFTQLCLKCTRRDDTYIVRLLHPPELLKYLAQDVSDQGLRISIVMTRSDDGQFTVNDKEWPLRDERDSSTTDEESDHDYKEEDIFVDGMEELDETSPLATGAPPLLELQQPSRPTVQHKVSSSSVPLMKVPQPAASNSTPTHAYKQFEKPSEVPQKKVDDDDNDIQVSDTNESISDKEISVITVPESDPLALQRAYQLFTQFIRSTETPTTVIQEPCRDNGYVTVKKIDVPDHPMGAFLVETMWKDCSLWDVKAVIESVGARKVWDNTFENSTLLHALTPTSAIWHTKIQGTWPVSPRDYICFQGQYASSYMVDLVSTSCVGESYRHKPLPKEISGYTRATMDVMGWRLEYATKDTVLMKGLMMTQFSTWVINYITSRYLVQSLAAVQMAKDYLGMYGAPPSLENLMNAVLMNLKHDHERKTWRCEYSRRTESDDKAAKVMAGATTTSLIRIDKRRWALSTGNKYSTIIDPPPSRVSAIERIHDPYGVWLIIEHDEVFIIPFHGKILVIIKPDDAASSIKEPVPDCQISVNGGPIVVEKERAIPEQIEKEFQKAVSQASKDKKKFISEEHAVSRAIDQLSVPPQEHTHAVLAFLKRADEQFGWTAVSDKNGIKTSKRSGAKQKKKEPDSFLQDTFTIDVPEPFMIYKASKVIENYSAEEVLAVVSDIQNVRKAYDDTIEEIDVLRHLRPGCRVVRQTLKAIFPFKPREIYTYSCLAEMPSSDTLSSVKRMVYMESSIPGFPIVSTKKPRGNLFISAWIIEAVDPYTTATNYPIPSTRVTYVAALDLGSLVPSYISNLVANSWFPKKIQAVLSYLKSNGPPPFITEPLPLLAQSTESADIKWDEISSFYDRDTHRFKVRCRLEIRQEESTASNKRSTSVSRKGSLETVGSASKAGAEEGELVKFGDQRFPADGGIRRGSFSSNAPKKRIMCTENKDKLSQSTSGSNTAATSTTITAARDFTFLKTTIGLRSFPKGYEIQTQLFDTTQAEKHKNLTDKLVIHVSEPALTQLTDNSNNHIKHSVHLKTHGLSPSTLPGKYEFEFDLLPIPEEDSGHKESRLTVSHVLGEDESKDSSSEAKWNGRVIVNGDRIEIGKDAQIKVCTRDVEKSEESKSHNTLQSKLLDDDKRKEQSEQVPNSSLQEGTSRSVAVTQYMPGGVVASALGNVSAGVNNFSARMVFPFRTISNPSLQTHNNKVGSSSLPTTTTKAAVGEEGNAGNTKGYSAVDGEYNPAVSTGNNVKQPVNNELSALVQHDSRVAAMSIRDIRRNQLYLCLIYIGFAVLFALLGLLYYERPYISGINEENVRLLLQVPWFKGWKVQIVAVKQ</sequence>
<feature type="region of interest" description="Disordered" evidence="1">
    <location>
        <begin position="245"/>
        <end position="314"/>
    </location>
</feature>
<feature type="domain" description="START" evidence="3">
    <location>
        <begin position="752"/>
        <end position="948"/>
    </location>
</feature>
<dbReference type="InterPro" id="IPR002913">
    <property type="entry name" value="START_lipid-bd_dom"/>
</dbReference>
<keyword evidence="2" id="KW-0472">Membrane</keyword>
<feature type="compositionally biased region" description="Polar residues" evidence="1">
    <location>
        <begin position="1281"/>
        <end position="1295"/>
    </location>
</feature>
<proteinExistence type="predicted"/>
<dbReference type="PROSITE" id="PS50848">
    <property type="entry name" value="START"/>
    <property type="match status" value="1"/>
</dbReference>
<dbReference type="OrthoDB" id="196858at2759"/>
<name>A0A1X0QRH2_RHIZD</name>
<feature type="region of interest" description="Disordered" evidence="1">
    <location>
        <begin position="1252"/>
        <end position="1295"/>
    </location>
</feature>
<dbReference type="Proteomes" id="UP000242414">
    <property type="component" value="Unassembled WGS sequence"/>
</dbReference>
<feature type="compositionally biased region" description="Basic and acidic residues" evidence="1">
    <location>
        <begin position="206"/>
        <end position="219"/>
    </location>
</feature>
<dbReference type="VEuPathDB" id="FungiDB:BCV72DRAFT_54110"/>
<dbReference type="Pfam" id="PF01852">
    <property type="entry name" value="START"/>
    <property type="match status" value="1"/>
</dbReference>
<feature type="compositionally biased region" description="Polar residues" evidence="1">
    <location>
        <begin position="1018"/>
        <end position="1030"/>
    </location>
</feature>
<dbReference type="InterPro" id="IPR023393">
    <property type="entry name" value="START-like_dom_sf"/>
</dbReference>
<dbReference type="EMBL" id="KV922057">
    <property type="protein sequence ID" value="ORE02341.1"/>
    <property type="molecule type" value="Genomic_DNA"/>
</dbReference>
<protein>
    <recommendedName>
        <fullName evidence="3">START domain-containing protein</fullName>
    </recommendedName>
</protein>
<feature type="transmembrane region" description="Helical" evidence="2">
    <location>
        <begin position="1417"/>
        <end position="1439"/>
    </location>
</feature>
<keyword evidence="2" id="KW-1133">Transmembrane helix</keyword>
<evidence type="ECO:0000259" key="3">
    <source>
        <dbReference type="PROSITE" id="PS50848"/>
    </source>
</evidence>
<dbReference type="SUPFAM" id="SSF55961">
    <property type="entry name" value="Bet v1-like"/>
    <property type="match status" value="2"/>
</dbReference>
<accession>A0A1X0QRH2</accession>
<feature type="region of interest" description="Disordered" evidence="1">
    <location>
        <begin position="1016"/>
        <end position="1041"/>
    </location>
</feature>
<feature type="region of interest" description="Disordered" evidence="1">
    <location>
        <begin position="204"/>
        <end position="230"/>
    </location>
</feature>
<organism evidence="4">
    <name type="scientific">Rhizopus microsporus var. microsporus</name>
    <dbReference type="NCBI Taxonomy" id="86635"/>
    <lineage>
        <taxon>Eukaryota</taxon>
        <taxon>Fungi</taxon>
        <taxon>Fungi incertae sedis</taxon>
        <taxon>Mucoromycota</taxon>
        <taxon>Mucoromycotina</taxon>
        <taxon>Mucoromycetes</taxon>
        <taxon>Mucorales</taxon>
        <taxon>Mucorineae</taxon>
        <taxon>Rhizopodaceae</taxon>
        <taxon>Rhizopus</taxon>
    </lineage>
</organism>
<reference evidence="4" key="1">
    <citation type="journal article" date="2016" name="Proc. Natl. Acad. Sci. U.S.A.">
        <title>Lipid metabolic changes in an early divergent fungus govern the establishment of a mutualistic symbiosis with endobacteria.</title>
        <authorList>
            <person name="Lastovetsky O.A."/>
            <person name="Gaspar M.L."/>
            <person name="Mondo S.J."/>
            <person name="LaButti K.M."/>
            <person name="Sandor L."/>
            <person name="Grigoriev I.V."/>
            <person name="Henry S.A."/>
            <person name="Pawlowska T.E."/>
        </authorList>
    </citation>
    <scope>NUCLEOTIDE SEQUENCE [LARGE SCALE GENOMIC DNA]</scope>
    <source>
        <strain evidence="4">ATCC 52814</strain>
    </source>
</reference>
<dbReference type="Gene3D" id="3.30.530.20">
    <property type="match status" value="2"/>
</dbReference>
<gene>
    <name evidence="4" type="ORF">BCV72DRAFT_54110</name>
</gene>
<evidence type="ECO:0000256" key="1">
    <source>
        <dbReference type="SAM" id="MobiDB-lite"/>
    </source>
</evidence>
<evidence type="ECO:0000313" key="4">
    <source>
        <dbReference type="EMBL" id="ORE02341.1"/>
    </source>
</evidence>
<dbReference type="CDD" id="cd00177">
    <property type="entry name" value="START"/>
    <property type="match status" value="1"/>
</dbReference>
<feature type="compositionally biased region" description="Basic and acidic residues" evidence="1">
    <location>
        <begin position="1252"/>
        <end position="1262"/>
    </location>
</feature>
<feature type="compositionally biased region" description="Basic and acidic residues" evidence="1">
    <location>
        <begin position="295"/>
        <end position="309"/>
    </location>
</feature>
<dbReference type="PANTHER" id="PTHR19308">
    <property type="entry name" value="PHOSPHATIDYLCHOLINE TRANSFER PROTEIN"/>
    <property type="match status" value="1"/>
</dbReference>
<feature type="compositionally biased region" description="Basic and acidic residues" evidence="1">
    <location>
        <begin position="1270"/>
        <end position="1280"/>
    </location>
</feature>
<dbReference type="InterPro" id="IPR051213">
    <property type="entry name" value="START_lipid_transfer"/>
</dbReference>
<feature type="compositionally biased region" description="Low complexity" evidence="1">
    <location>
        <begin position="1090"/>
        <end position="1099"/>
    </location>
</feature>
<feature type="compositionally biased region" description="Polar residues" evidence="1">
    <location>
        <begin position="259"/>
        <end position="275"/>
    </location>
</feature>
<feature type="region of interest" description="Disordered" evidence="1">
    <location>
        <begin position="91"/>
        <end position="115"/>
    </location>
</feature>